<keyword evidence="1 3" id="KW-0378">Hydrolase</keyword>
<dbReference type="EMBL" id="JACXWY010000002">
    <property type="protein sequence ID" value="MBD3844884.1"/>
    <property type="molecule type" value="Genomic_DNA"/>
</dbReference>
<evidence type="ECO:0000313" key="3">
    <source>
        <dbReference type="EMBL" id="MBD3844884.1"/>
    </source>
</evidence>
<gene>
    <name evidence="3" type="ORF">IED13_04185</name>
</gene>
<protein>
    <submittedName>
        <fullName evidence="3">NUDIX hydrolase</fullName>
    </submittedName>
</protein>
<dbReference type="Gene3D" id="3.90.79.10">
    <property type="entry name" value="Nucleoside Triphosphate Pyrophosphohydrolase"/>
    <property type="match status" value="1"/>
</dbReference>
<organism evidence="3 4">
    <name type="scientific">Bosea spartocytisi</name>
    <dbReference type="NCBI Taxonomy" id="2773451"/>
    <lineage>
        <taxon>Bacteria</taxon>
        <taxon>Pseudomonadati</taxon>
        <taxon>Pseudomonadota</taxon>
        <taxon>Alphaproteobacteria</taxon>
        <taxon>Hyphomicrobiales</taxon>
        <taxon>Boseaceae</taxon>
        <taxon>Bosea</taxon>
    </lineage>
</organism>
<name>A0A927E5U8_9HYPH</name>
<evidence type="ECO:0000313" key="4">
    <source>
        <dbReference type="Proteomes" id="UP000619295"/>
    </source>
</evidence>
<dbReference type="GO" id="GO:0016787">
    <property type="term" value="F:hydrolase activity"/>
    <property type="evidence" value="ECO:0007669"/>
    <property type="project" value="UniProtKB-KW"/>
</dbReference>
<proteinExistence type="predicted"/>
<feature type="domain" description="Nudix hydrolase" evidence="2">
    <location>
        <begin position="41"/>
        <end position="172"/>
    </location>
</feature>
<accession>A0A927E5U8</accession>
<keyword evidence="4" id="KW-1185">Reference proteome</keyword>
<dbReference type="Pfam" id="PF00293">
    <property type="entry name" value="NUDIX"/>
    <property type="match status" value="1"/>
</dbReference>
<evidence type="ECO:0000259" key="2">
    <source>
        <dbReference type="PROSITE" id="PS51462"/>
    </source>
</evidence>
<dbReference type="PROSITE" id="PS51462">
    <property type="entry name" value="NUDIX"/>
    <property type="match status" value="1"/>
</dbReference>
<sequence>MDIKWQRLSSETIIKDRWIDLRADECRTPNGQEISPYYVLNYPDWVHVVAITQSDELVLVRQYRHGAQDVFLELPAGTVDANDSSPEVSARRELEEETGYQAAELLLISSLFPNPAIQSNRVHTYLAIGVQPTGTRKLDAGEEGMTVHLLPVREALANLQGGILPQSLHVASLMLALSVSGHLSLPASLDAPK</sequence>
<dbReference type="InterPro" id="IPR000086">
    <property type="entry name" value="NUDIX_hydrolase_dom"/>
</dbReference>
<dbReference type="Proteomes" id="UP000619295">
    <property type="component" value="Unassembled WGS sequence"/>
</dbReference>
<dbReference type="PANTHER" id="PTHR11839">
    <property type="entry name" value="UDP/ADP-SUGAR PYROPHOSPHATASE"/>
    <property type="match status" value="1"/>
</dbReference>
<comment type="caution">
    <text evidence="3">The sequence shown here is derived from an EMBL/GenBank/DDBJ whole genome shotgun (WGS) entry which is preliminary data.</text>
</comment>
<dbReference type="SUPFAM" id="SSF55811">
    <property type="entry name" value="Nudix"/>
    <property type="match status" value="1"/>
</dbReference>
<dbReference type="GO" id="GO:0006753">
    <property type="term" value="P:nucleoside phosphate metabolic process"/>
    <property type="evidence" value="ECO:0007669"/>
    <property type="project" value="TreeGrafter"/>
</dbReference>
<dbReference type="GO" id="GO:0019693">
    <property type="term" value="P:ribose phosphate metabolic process"/>
    <property type="evidence" value="ECO:0007669"/>
    <property type="project" value="TreeGrafter"/>
</dbReference>
<dbReference type="AlphaFoldDB" id="A0A927E5U8"/>
<reference evidence="3" key="1">
    <citation type="submission" date="2020-09" db="EMBL/GenBank/DDBJ databases">
        <title>Bosea spartocytisi sp. nov. a root nodule endophyte of Spartocytisus supranubius in the high mountain ecosystem fo the Teide National Park (Canary Islands, Spain).</title>
        <authorList>
            <person name="Pulido-Suarez L."/>
            <person name="Peix A."/>
            <person name="Igual J.M."/>
            <person name="Socas-Perez N."/>
            <person name="Velazquez E."/>
            <person name="Flores-Felix J.D."/>
            <person name="Leon-Barrios M."/>
        </authorList>
    </citation>
    <scope>NUCLEOTIDE SEQUENCE</scope>
    <source>
        <strain evidence="3">SSUT16</strain>
    </source>
</reference>
<dbReference type="InterPro" id="IPR015797">
    <property type="entry name" value="NUDIX_hydrolase-like_dom_sf"/>
</dbReference>
<evidence type="ECO:0000256" key="1">
    <source>
        <dbReference type="ARBA" id="ARBA00022801"/>
    </source>
</evidence>
<dbReference type="PANTHER" id="PTHR11839:SF1">
    <property type="entry name" value="ADP-SUGAR PYROPHOSPHATASE"/>
    <property type="match status" value="1"/>
</dbReference>
<dbReference type="CDD" id="cd03424">
    <property type="entry name" value="NUDIX_ADPRase_Nudt5_UGPPase_Nudt14"/>
    <property type="match status" value="1"/>
</dbReference>
<dbReference type="RefSeq" id="WP_191123468.1">
    <property type="nucleotide sequence ID" value="NZ_JACXWY010000002.1"/>
</dbReference>